<evidence type="ECO:0000256" key="1">
    <source>
        <dbReference type="ARBA" id="ARBA00003913"/>
    </source>
</evidence>
<evidence type="ECO:0000256" key="8">
    <source>
        <dbReference type="SAM" id="Coils"/>
    </source>
</evidence>
<evidence type="ECO:0000256" key="2">
    <source>
        <dbReference type="ARBA" id="ARBA00004180"/>
    </source>
</evidence>
<evidence type="ECO:0000256" key="3">
    <source>
        <dbReference type="ARBA" id="ARBA00005263"/>
    </source>
</evidence>
<dbReference type="InterPro" id="IPR000996">
    <property type="entry name" value="Clathrin_L-chain"/>
</dbReference>
<keyword evidence="6 7" id="KW-0968">Cytoplasmic vesicle</keyword>
<evidence type="ECO:0000256" key="5">
    <source>
        <dbReference type="ARBA" id="ARBA00023176"/>
    </source>
</evidence>
<keyword evidence="5 7" id="KW-0168">Coated pit</keyword>
<comment type="function">
    <text evidence="1 7">Clathrin is the major protein of the polyhedral coat of coated pits and vesicles.</text>
</comment>
<dbReference type="GO" id="GO:0006886">
    <property type="term" value="P:intracellular protein transport"/>
    <property type="evidence" value="ECO:0007669"/>
    <property type="project" value="InterPro"/>
</dbReference>
<dbReference type="GO" id="GO:0032050">
    <property type="term" value="F:clathrin heavy chain binding"/>
    <property type="evidence" value="ECO:0007669"/>
    <property type="project" value="TreeGrafter"/>
</dbReference>
<comment type="similarity">
    <text evidence="3 7">Belongs to the clathrin light chain family.</text>
</comment>
<name>A0A6J5V9F6_PRUAR</name>
<accession>A0A6J5V9F6</accession>
<dbReference type="GO" id="GO:0030130">
    <property type="term" value="C:clathrin coat of trans-Golgi network vesicle"/>
    <property type="evidence" value="ECO:0007669"/>
    <property type="project" value="InterPro"/>
</dbReference>
<dbReference type="Pfam" id="PF01086">
    <property type="entry name" value="Clathrin_lg_ch"/>
    <property type="match status" value="1"/>
</dbReference>
<sequence>MNILGDWSTGKQNVAPSSDQQSSDATNPAHVSLFYGTSEYRILCEPMETQHVPASTAPGSSVTLFPALLKIRNEDLERFTGTWCAEDQGRRKRERERKNMSSFGSRSTRPFDDDGFTGYDPRLESKRFDSFSNFDADSVNDSSPIFSNQPYLAGDDSFSSHPVPRTQSLPSMYSKGGPSLPSPAEMEPDEGFSLKEWRRRNVLELEEKEKKEKEKLQRIIEEAEAYKVEFYRKRQLSIEKKKASNRESEKVFVENQEKFQAEAEKNYWKAIAELIPREVAAIEKRGKKRDKDKEKKPSVVVVQGSKPGKPTDLSRMRQILVKLNYNPPQHMKPKPEPTAQPKQDAKAIVINEAAVAAA</sequence>
<dbReference type="GO" id="GO:0005198">
    <property type="term" value="F:structural molecule activity"/>
    <property type="evidence" value="ECO:0007669"/>
    <property type="project" value="InterPro"/>
</dbReference>
<dbReference type="GO" id="GO:0030132">
    <property type="term" value="C:clathrin coat of coated pit"/>
    <property type="evidence" value="ECO:0007669"/>
    <property type="project" value="InterPro"/>
</dbReference>
<dbReference type="PANTHER" id="PTHR10639:SF24">
    <property type="entry name" value="CLATHRIN LIGHT CHAIN 3"/>
    <property type="match status" value="1"/>
</dbReference>
<gene>
    <name evidence="10" type="ORF">CURHAP_LOCUS40335</name>
</gene>
<evidence type="ECO:0000256" key="6">
    <source>
        <dbReference type="ARBA" id="ARBA00023329"/>
    </source>
</evidence>
<evidence type="ECO:0000256" key="9">
    <source>
        <dbReference type="SAM" id="MobiDB-lite"/>
    </source>
</evidence>
<feature type="region of interest" description="Disordered" evidence="9">
    <location>
        <begin position="86"/>
        <end position="118"/>
    </location>
</feature>
<organism evidence="10 11">
    <name type="scientific">Prunus armeniaca</name>
    <name type="common">Apricot</name>
    <name type="synonym">Armeniaca vulgaris</name>
    <dbReference type="NCBI Taxonomy" id="36596"/>
    <lineage>
        <taxon>Eukaryota</taxon>
        <taxon>Viridiplantae</taxon>
        <taxon>Streptophyta</taxon>
        <taxon>Embryophyta</taxon>
        <taxon>Tracheophyta</taxon>
        <taxon>Spermatophyta</taxon>
        <taxon>Magnoliopsida</taxon>
        <taxon>eudicotyledons</taxon>
        <taxon>Gunneridae</taxon>
        <taxon>Pentapetalae</taxon>
        <taxon>rosids</taxon>
        <taxon>fabids</taxon>
        <taxon>Rosales</taxon>
        <taxon>Rosaceae</taxon>
        <taxon>Amygdaloideae</taxon>
        <taxon>Amygdaleae</taxon>
        <taxon>Prunus</taxon>
    </lineage>
</organism>
<protein>
    <recommendedName>
        <fullName evidence="7">Clathrin light chain</fullName>
    </recommendedName>
</protein>
<feature type="compositionally biased region" description="Basic and acidic residues" evidence="9">
    <location>
        <begin position="282"/>
        <end position="297"/>
    </location>
</feature>
<dbReference type="GO" id="GO:0072583">
    <property type="term" value="P:clathrin-dependent endocytosis"/>
    <property type="evidence" value="ECO:0007669"/>
    <property type="project" value="TreeGrafter"/>
</dbReference>
<dbReference type="Proteomes" id="UP000507222">
    <property type="component" value="Unassembled WGS sequence"/>
</dbReference>
<feature type="region of interest" description="Disordered" evidence="9">
    <location>
        <begin position="282"/>
        <end position="314"/>
    </location>
</feature>
<feature type="compositionally biased region" description="Polar residues" evidence="9">
    <location>
        <begin position="157"/>
        <end position="171"/>
    </location>
</feature>
<dbReference type="AlphaFoldDB" id="A0A6J5V9F6"/>
<keyword evidence="4 7" id="KW-0472">Membrane</keyword>
<feature type="region of interest" description="Disordered" evidence="9">
    <location>
        <begin position="156"/>
        <end position="191"/>
    </location>
</feature>
<evidence type="ECO:0000256" key="4">
    <source>
        <dbReference type="ARBA" id="ARBA00023136"/>
    </source>
</evidence>
<feature type="region of interest" description="Disordered" evidence="9">
    <location>
        <begin position="325"/>
        <end position="344"/>
    </location>
</feature>
<comment type="subcellular location">
    <subcellularLocation>
        <location evidence="2 7">Cytoplasmic vesicle membrane</location>
        <topology evidence="2 7">Peripheral membrane protein</topology>
        <orientation evidence="2 7">Cytoplasmic side</orientation>
    </subcellularLocation>
    <subcellularLocation>
        <location evidence="7">Membrane</location>
        <location evidence="7">Coated pit</location>
        <topology evidence="7">Peripheral membrane protein</topology>
        <orientation evidence="7">Cytoplasmic side</orientation>
    </subcellularLocation>
    <text evidence="7">Cytoplasmic face of coated pits and vesicles.</text>
</comment>
<evidence type="ECO:0000256" key="7">
    <source>
        <dbReference type="RuleBase" id="RU363137"/>
    </source>
</evidence>
<dbReference type="EMBL" id="CAEKDK010000006">
    <property type="protein sequence ID" value="CAB4284723.1"/>
    <property type="molecule type" value="Genomic_DNA"/>
</dbReference>
<evidence type="ECO:0000313" key="11">
    <source>
        <dbReference type="Proteomes" id="UP000507222"/>
    </source>
</evidence>
<keyword evidence="8" id="KW-0175">Coiled coil</keyword>
<proteinExistence type="inferred from homology"/>
<evidence type="ECO:0000313" key="10">
    <source>
        <dbReference type="EMBL" id="CAB4284723.1"/>
    </source>
</evidence>
<dbReference type="PANTHER" id="PTHR10639">
    <property type="entry name" value="CLATHRIN LIGHT CHAIN"/>
    <property type="match status" value="1"/>
</dbReference>
<feature type="region of interest" description="Disordered" evidence="9">
    <location>
        <begin position="1"/>
        <end position="28"/>
    </location>
</feature>
<reference evidence="10 11" key="1">
    <citation type="submission" date="2020-05" db="EMBL/GenBank/DDBJ databases">
        <authorList>
            <person name="Campoy J."/>
            <person name="Schneeberger K."/>
            <person name="Spophaly S."/>
        </authorList>
    </citation>
    <scope>NUCLEOTIDE SEQUENCE [LARGE SCALE GENOMIC DNA]</scope>
    <source>
        <strain evidence="10">PruArmRojPasFocal</strain>
    </source>
</reference>
<feature type="coiled-coil region" evidence="8">
    <location>
        <begin position="194"/>
        <end position="229"/>
    </location>
</feature>
<feature type="compositionally biased region" description="Polar residues" evidence="9">
    <location>
        <begin position="9"/>
        <end position="26"/>
    </location>
</feature>